<comment type="caution">
    <text evidence="2">The sequence shown here is derived from an EMBL/GenBank/DDBJ whole genome shotgun (WGS) entry which is preliminary data.</text>
</comment>
<accession>A0ABR4IQ12</accession>
<gene>
    <name evidence="2" type="ORF">BJY01DRAFT_227728</name>
</gene>
<keyword evidence="1" id="KW-0812">Transmembrane</keyword>
<dbReference type="EMBL" id="JBFXLU010000323">
    <property type="protein sequence ID" value="KAL2829840.1"/>
    <property type="molecule type" value="Genomic_DNA"/>
</dbReference>
<keyword evidence="1" id="KW-0472">Membrane</keyword>
<protein>
    <submittedName>
        <fullName evidence="2">Uncharacterized protein</fullName>
    </submittedName>
</protein>
<evidence type="ECO:0000313" key="3">
    <source>
        <dbReference type="Proteomes" id="UP001610446"/>
    </source>
</evidence>
<sequence>MFCTHPSAIRRLTFSFASSCQKLRLCLSTSRFYSLSAWAGLAKYFAFSSFFVYLKHYHILYSLDYYCRIINLIKDLYHLSAFSSSNQDSLRVAPVPTPTPLLFQHLPARPVPLFFPRFPASHADLACCGLQLDWPDGDKKVSWTSMSKGINTSS</sequence>
<evidence type="ECO:0000313" key="2">
    <source>
        <dbReference type="EMBL" id="KAL2829840.1"/>
    </source>
</evidence>
<organism evidence="2 3">
    <name type="scientific">Aspergillus pseudoustus</name>
    <dbReference type="NCBI Taxonomy" id="1810923"/>
    <lineage>
        <taxon>Eukaryota</taxon>
        <taxon>Fungi</taxon>
        <taxon>Dikarya</taxon>
        <taxon>Ascomycota</taxon>
        <taxon>Pezizomycotina</taxon>
        <taxon>Eurotiomycetes</taxon>
        <taxon>Eurotiomycetidae</taxon>
        <taxon>Eurotiales</taxon>
        <taxon>Aspergillaceae</taxon>
        <taxon>Aspergillus</taxon>
        <taxon>Aspergillus subgen. Nidulantes</taxon>
    </lineage>
</organism>
<proteinExistence type="predicted"/>
<feature type="transmembrane region" description="Helical" evidence="1">
    <location>
        <begin position="32"/>
        <end position="54"/>
    </location>
</feature>
<reference evidence="2 3" key="1">
    <citation type="submission" date="2024-07" db="EMBL/GenBank/DDBJ databases">
        <title>Section-level genome sequencing and comparative genomics of Aspergillus sections Usti and Cavernicolus.</title>
        <authorList>
            <consortium name="Lawrence Berkeley National Laboratory"/>
            <person name="Nybo J.L."/>
            <person name="Vesth T.C."/>
            <person name="Theobald S."/>
            <person name="Frisvad J.C."/>
            <person name="Larsen T.O."/>
            <person name="Kjaerboelling I."/>
            <person name="Rothschild-Mancinelli K."/>
            <person name="Lyhne E.K."/>
            <person name="Kogle M.E."/>
            <person name="Barry K."/>
            <person name="Clum A."/>
            <person name="Na H."/>
            <person name="Ledsgaard L."/>
            <person name="Lin J."/>
            <person name="Lipzen A."/>
            <person name="Kuo A."/>
            <person name="Riley R."/>
            <person name="Mondo S."/>
            <person name="Labutti K."/>
            <person name="Haridas S."/>
            <person name="Pangalinan J."/>
            <person name="Salamov A.A."/>
            <person name="Simmons B.A."/>
            <person name="Magnuson J.K."/>
            <person name="Chen J."/>
            <person name="Drula E."/>
            <person name="Henrissat B."/>
            <person name="Wiebenga A."/>
            <person name="Lubbers R.J."/>
            <person name="Gomes A.C."/>
            <person name="Makela M.R."/>
            <person name="Stajich J."/>
            <person name="Grigoriev I.V."/>
            <person name="Mortensen U.H."/>
            <person name="De Vries R.P."/>
            <person name="Baker S.E."/>
            <person name="Andersen M.R."/>
        </authorList>
    </citation>
    <scope>NUCLEOTIDE SEQUENCE [LARGE SCALE GENOMIC DNA]</scope>
    <source>
        <strain evidence="2 3">CBS 123904</strain>
    </source>
</reference>
<keyword evidence="3" id="KW-1185">Reference proteome</keyword>
<dbReference type="Proteomes" id="UP001610446">
    <property type="component" value="Unassembled WGS sequence"/>
</dbReference>
<evidence type="ECO:0000256" key="1">
    <source>
        <dbReference type="SAM" id="Phobius"/>
    </source>
</evidence>
<keyword evidence="1" id="KW-1133">Transmembrane helix</keyword>
<name>A0ABR4IQ12_9EURO</name>